<dbReference type="Proteomes" id="UP001178461">
    <property type="component" value="Chromosome 10"/>
</dbReference>
<keyword evidence="3" id="KW-0106">Calcium</keyword>
<gene>
    <name evidence="8" type="ORF">PODLI_1B023467</name>
</gene>
<dbReference type="PROSITE" id="PS50222">
    <property type="entry name" value="EF_HAND_2"/>
    <property type="match status" value="1"/>
</dbReference>
<keyword evidence="6" id="KW-0472">Membrane</keyword>
<feature type="compositionally biased region" description="Basic and acidic residues" evidence="5">
    <location>
        <begin position="42"/>
        <end position="54"/>
    </location>
</feature>
<feature type="region of interest" description="Disordered" evidence="5">
    <location>
        <begin position="305"/>
        <end position="325"/>
    </location>
</feature>
<dbReference type="PANTHER" id="PTHR34524:SF3">
    <property type="entry name" value="CALCYPHOSIN-2"/>
    <property type="match status" value="1"/>
</dbReference>
<feature type="region of interest" description="Disordered" evidence="5">
    <location>
        <begin position="409"/>
        <end position="433"/>
    </location>
</feature>
<feature type="transmembrane region" description="Helical" evidence="6">
    <location>
        <begin position="6"/>
        <end position="28"/>
    </location>
</feature>
<organism evidence="8 9">
    <name type="scientific">Podarcis lilfordi</name>
    <name type="common">Lilford's wall lizard</name>
    <dbReference type="NCBI Taxonomy" id="74358"/>
    <lineage>
        <taxon>Eukaryota</taxon>
        <taxon>Metazoa</taxon>
        <taxon>Chordata</taxon>
        <taxon>Craniata</taxon>
        <taxon>Vertebrata</taxon>
        <taxon>Euteleostomi</taxon>
        <taxon>Lepidosauria</taxon>
        <taxon>Squamata</taxon>
        <taxon>Bifurcata</taxon>
        <taxon>Unidentata</taxon>
        <taxon>Episquamata</taxon>
        <taxon>Laterata</taxon>
        <taxon>Lacertibaenia</taxon>
        <taxon>Lacertidae</taxon>
        <taxon>Podarcis</taxon>
    </lineage>
</organism>
<dbReference type="InterPro" id="IPR032763">
    <property type="entry name" value="RIC3_N"/>
</dbReference>
<dbReference type="SUPFAM" id="SSF47473">
    <property type="entry name" value="EF-hand"/>
    <property type="match status" value="1"/>
</dbReference>
<evidence type="ECO:0000259" key="7">
    <source>
        <dbReference type="PROSITE" id="PS50222"/>
    </source>
</evidence>
<proteinExistence type="predicted"/>
<keyword evidence="1" id="KW-0479">Metal-binding</keyword>
<evidence type="ECO:0000256" key="1">
    <source>
        <dbReference type="ARBA" id="ARBA00022723"/>
    </source>
</evidence>
<keyword evidence="9" id="KW-1185">Reference proteome</keyword>
<evidence type="ECO:0000256" key="5">
    <source>
        <dbReference type="SAM" id="MobiDB-lite"/>
    </source>
</evidence>
<keyword evidence="2" id="KW-0677">Repeat</keyword>
<feature type="compositionally biased region" description="Basic and acidic residues" evidence="5">
    <location>
        <begin position="512"/>
        <end position="534"/>
    </location>
</feature>
<dbReference type="Pfam" id="PF15361">
    <property type="entry name" value="RIC3"/>
    <property type="match status" value="1"/>
</dbReference>
<keyword evidence="6" id="KW-0812">Transmembrane</keyword>
<evidence type="ECO:0000256" key="6">
    <source>
        <dbReference type="SAM" id="Phobius"/>
    </source>
</evidence>
<dbReference type="InterPro" id="IPR002048">
    <property type="entry name" value="EF_hand_dom"/>
</dbReference>
<keyword evidence="4" id="KW-0175">Coiled coil</keyword>
<keyword evidence="6" id="KW-1133">Transmembrane helix</keyword>
<feature type="region of interest" description="Disordered" evidence="5">
    <location>
        <begin position="509"/>
        <end position="534"/>
    </location>
</feature>
<protein>
    <submittedName>
        <fullName evidence="8">Calcyphosin-2</fullName>
    </submittedName>
</protein>
<dbReference type="InterPro" id="IPR051581">
    <property type="entry name" value="Ca-bind"/>
</dbReference>
<dbReference type="Gene3D" id="1.10.238.10">
    <property type="entry name" value="EF-hand"/>
    <property type="match status" value="2"/>
</dbReference>
<evidence type="ECO:0000256" key="2">
    <source>
        <dbReference type="ARBA" id="ARBA00022737"/>
    </source>
</evidence>
<feature type="transmembrane region" description="Helical" evidence="6">
    <location>
        <begin position="98"/>
        <end position="119"/>
    </location>
</feature>
<evidence type="ECO:0000256" key="4">
    <source>
        <dbReference type="SAM" id="Coils"/>
    </source>
</evidence>
<dbReference type="GO" id="GO:0005509">
    <property type="term" value="F:calcium ion binding"/>
    <property type="evidence" value="ECO:0007669"/>
    <property type="project" value="InterPro"/>
</dbReference>
<sequence length="972" mass="111413">MVLSSVQQVFISVLLVLCVFVVMPRMFGGSGRSPRGAKASPGRHDPHQQRHGGSERILQSQMNSEGSESKTYQSIQQMRNAMEKEIKTERTRGNGKDFALTLMPLYAVGVGVFALYKFLKMKSQEESLSKQEKTTEVKTKETERQLMELEQHLAQTEKMLNSLLNQLDPLSSCINALASEQKDEIMVQLESIRKLMKESGLDKSTMKPEDVNHTCQERLEDLIQSFISHPEAEMGEGDNENCGHKEQFEDIEEHCDEEVHKHYDHEFLLSPMEDPKKMEDDEVIDQETAEPETGLRRRIKNELGMPGKKKCASSRGKVASKSDLHRVRARAAAVLGRGSPARRQAAVRAPRPRALLLARKRDQIKGVAASPRKQAALSSRNYKLAQGWRPHTKTKHGPRPAEVPCLDLGKLGDSEDEDGDPYTPYSGGQPHTGLLLSSSNISWGTPLQSPYAQHYDIQQTARKTELEKAELSLWEQKTVPENLPPPTDKYKLKYQQYEAEMKEGYKQYSQRVAEKKAKDNQQHKPPERMAEEKDLQPENKTYDELTVFDEKALLQQCYTSKPYTIQHSIRKLEAEDVAAERKKQTVVEQVMIDQLSRAVISDPEQNGNADTYEKDLMLPGLRTAPLRFRKRTLHETRIRTRSALTENVLSNKLRFDGRILSRNGRDACRELIGFFFAYDKSLTVYEYRQFGKNRTNALPFIQKGVYTHQRGQRKGKQYCLSDVYVGADLTFLSVQHPALPESMKQKPVFTIRVTNIDETARAFLKNFNVENEEHAIKQEGEDNIILRNVQDRLREKLSKRGVRTITRLGKYFRELEKKQHGILTQADFKQALKVFHLDISEKEFESLWLMLNDNRNDEVDYAEFTRAILGEMNEYRKAFVRKAYMKLDYNKTGSVPMTDIKKCYCAIKHPQVVAGDATEEEIRSSFLETLEDACSNANEVSFCEFEDYYEGLSIGILDDEDFVNTLRNPWGI</sequence>
<reference evidence="8" key="1">
    <citation type="submission" date="2022-12" db="EMBL/GenBank/DDBJ databases">
        <authorList>
            <person name="Alioto T."/>
            <person name="Alioto T."/>
            <person name="Gomez Garrido J."/>
        </authorList>
    </citation>
    <scope>NUCLEOTIDE SEQUENCE</scope>
</reference>
<feature type="region of interest" description="Disordered" evidence="5">
    <location>
        <begin position="30"/>
        <end position="72"/>
    </location>
</feature>
<dbReference type="EMBL" id="OX395135">
    <property type="protein sequence ID" value="CAI5785627.1"/>
    <property type="molecule type" value="Genomic_DNA"/>
</dbReference>
<dbReference type="PANTHER" id="PTHR34524">
    <property type="entry name" value="CALCYPHOSIN"/>
    <property type="match status" value="1"/>
</dbReference>
<feature type="coiled-coil region" evidence="4">
    <location>
        <begin position="139"/>
        <end position="166"/>
    </location>
</feature>
<feature type="domain" description="EF-hand" evidence="7">
    <location>
        <begin position="803"/>
        <end position="838"/>
    </location>
</feature>
<evidence type="ECO:0000313" key="9">
    <source>
        <dbReference type="Proteomes" id="UP001178461"/>
    </source>
</evidence>
<evidence type="ECO:0000313" key="8">
    <source>
        <dbReference type="EMBL" id="CAI5785627.1"/>
    </source>
</evidence>
<evidence type="ECO:0000256" key="3">
    <source>
        <dbReference type="ARBA" id="ARBA00022837"/>
    </source>
</evidence>
<accession>A0AA35KWL0</accession>
<name>A0AA35KWL0_9SAUR</name>
<dbReference type="AlphaFoldDB" id="A0AA35KWL0"/>
<feature type="compositionally biased region" description="Polar residues" evidence="5">
    <location>
        <begin position="57"/>
        <end position="72"/>
    </location>
</feature>
<dbReference type="InterPro" id="IPR011992">
    <property type="entry name" value="EF-hand-dom_pair"/>
</dbReference>